<keyword evidence="1" id="KW-0732">Signal</keyword>
<evidence type="ECO:0000313" key="2">
    <source>
        <dbReference type="EMBL" id="KAB2584400.1"/>
    </source>
</evidence>
<evidence type="ECO:0000313" key="3">
    <source>
        <dbReference type="Proteomes" id="UP000325576"/>
    </source>
</evidence>
<name>A0A0C2ZVA9_RHOER</name>
<dbReference type="Proteomes" id="UP000325576">
    <property type="component" value="Unassembled WGS sequence"/>
</dbReference>
<reference evidence="2 3" key="1">
    <citation type="journal article" date="2017" name="Poromechanics V (2013)">
        <title>Genomic Characterization of the Arsenic-Tolerant Actinobacterium, &lt;i&gt;Rhodococcus erythropolis&lt;/i&gt; S43.</title>
        <authorList>
            <person name="Retamal-Morales G."/>
            <person name="Mehnert M."/>
            <person name="Schwabe R."/>
            <person name="Tischler D."/>
            <person name="Schloemann M."/>
            <person name="Levican G.J."/>
        </authorList>
    </citation>
    <scope>NUCLEOTIDE SEQUENCE [LARGE SCALE GENOMIC DNA]</scope>
    <source>
        <strain evidence="2 3">S43</strain>
    </source>
</reference>
<gene>
    <name evidence="2" type="ORF">BS297_15795</name>
</gene>
<organism evidence="2 3">
    <name type="scientific">Rhodococcus erythropolis</name>
    <name type="common">Arthrobacter picolinophilus</name>
    <dbReference type="NCBI Taxonomy" id="1833"/>
    <lineage>
        <taxon>Bacteria</taxon>
        <taxon>Bacillati</taxon>
        <taxon>Actinomycetota</taxon>
        <taxon>Actinomycetes</taxon>
        <taxon>Mycobacteriales</taxon>
        <taxon>Nocardiaceae</taxon>
        <taxon>Rhodococcus</taxon>
        <taxon>Rhodococcus erythropolis group</taxon>
    </lineage>
</organism>
<feature type="chain" id="PRO_5041038573" evidence="1">
    <location>
        <begin position="29"/>
        <end position="152"/>
    </location>
</feature>
<dbReference type="AlphaFoldDB" id="A0A0C2ZVA9"/>
<dbReference type="EMBL" id="MRBO01000442">
    <property type="protein sequence ID" value="KAB2584400.1"/>
    <property type="molecule type" value="Genomic_DNA"/>
</dbReference>
<protein>
    <submittedName>
        <fullName evidence="2">Uncharacterized protein</fullName>
    </submittedName>
</protein>
<sequence>MSSYDQPNKNRRGLVVFLLVIVAFIAVAAFTQKSDQPTGLVVPTETSTPAPAQQKSWHKVIELSGSTSKRSDIFQLNSSKQRITYTVNGEYSPFVNIYVMAEGKSLDKHGGIPEVTMAPVSGDTLMYRASGGYYLDVSGNGEWTVIVEEWRA</sequence>
<accession>A0A0C2ZVA9</accession>
<feature type="signal peptide" evidence="1">
    <location>
        <begin position="1"/>
        <end position="28"/>
    </location>
</feature>
<comment type="caution">
    <text evidence="2">The sequence shown here is derived from an EMBL/GenBank/DDBJ whole genome shotgun (WGS) entry which is preliminary data.</text>
</comment>
<proteinExistence type="predicted"/>
<evidence type="ECO:0000256" key="1">
    <source>
        <dbReference type="SAM" id="SignalP"/>
    </source>
</evidence>